<proteinExistence type="predicted"/>
<evidence type="ECO:0000313" key="2">
    <source>
        <dbReference type="Proteomes" id="UP001196413"/>
    </source>
</evidence>
<dbReference type="AlphaFoldDB" id="A0AAD5MQ72"/>
<sequence length="87" mass="10056">MEKILRQQSISNVKIEDQCGQWIARKLIKYNCRGLYNIWCRPIVTEYAYNDMRPDIICHDDLTEHVIGDEQRAGLGSNCLCRGGLLV</sequence>
<accession>A0AAD5MQ72</accession>
<comment type="caution">
    <text evidence="1">The sequence shown here is derived from an EMBL/GenBank/DDBJ whole genome shotgun (WGS) entry which is preliminary data.</text>
</comment>
<keyword evidence="2" id="KW-1185">Reference proteome</keyword>
<evidence type="ECO:0000313" key="1">
    <source>
        <dbReference type="EMBL" id="KAJ1359823.1"/>
    </source>
</evidence>
<protein>
    <submittedName>
        <fullName evidence="1">Uncharacterized protein</fullName>
    </submittedName>
</protein>
<organism evidence="1 2">
    <name type="scientific">Parelaphostrongylus tenuis</name>
    <name type="common">Meningeal worm</name>
    <dbReference type="NCBI Taxonomy" id="148309"/>
    <lineage>
        <taxon>Eukaryota</taxon>
        <taxon>Metazoa</taxon>
        <taxon>Ecdysozoa</taxon>
        <taxon>Nematoda</taxon>
        <taxon>Chromadorea</taxon>
        <taxon>Rhabditida</taxon>
        <taxon>Rhabditina</taxon>
        <taxon>Rhabditomorpha</taxon>
        <taxon>Strongyloidea</taxon>
        <taxon>Metastrongylidae</taxon>
        <taxon>Parelaphostrongylus</taxon>
    </lineage>
</organism>
<dbReference type="EMBL" id="JAHQIW010003716">
    <property type="protein sequence ID" value="KAJ1359823.1"/>
    <property type="molecule type" value="Genomic_DNA"/>
</dbReference>
<name>A0AAD5MQ72_PARTN</name>
<dbReference type="Proteomes" id="UP001196413">
    <property type="component" value="Unassembled WGS sequence"/>
</dbReference>
<gene>
    <name evidence="1" type="ORF">KIN20_018636</name>
</gene>
<reference evidence="1" key="1">
    <citation type="submission" date="2021-06" db="EMBL/GenBank/DDBJ databases">
        <title>Parelaphostrongylus tenuis whole genome reference sequence.</title>
        <authorList>
            <person name="Garwood T.J."/>
            <person name="Larsen P.A."/>
            <person name="Fountain-Jones N.M."/>
            <person name="Garbe J.R."/>
            <person name="Macchietto M.G."/>
            <person name="Kania S.A."/>
            <person name="Gerhold R.W."/>
            <person name="Richards J.E."/>
            <person name="Wolf T.M."/>
        </authorList>
    </citation>
    <scope>NUCLEOTIDE SEQUENCE</scope>
    <source>
        <strain evidence="1">MNPRO001-30</strain>
        <tissue evidence="1">Meninges</tissue>
    </source>
</reference>